<evidence type="ECO:0000313" key="2">
    <source>
        <dbReference type="Proteomes" id="UP000231791"/>
    </source>
</evidence>
<dbReference type="Gene3D" id="3.10.450.50">
    <property type="match status" value="1"/>
</dbReference>
<dbReference type="SUPFAM" id="SSF54427">
    <property type="entry name" value="NTF2-like"/>
    <property type="match status" value="1"/>
</dbReference>
<name>A0A2K8PM59_STRLA</name>
<reference evidence="1 2" key="1">
    <citation type="submission" date="2017-11" db="EMBL/GenBank/DDBJ databases">
        <title>Complete genome sequence of Streptomyces lavendulae subsp. lavendulae CCM 3239 (formerly 'Streptomyces aureofaciens CCM 3239'), the producer of the angucycline-type antibiotic auricin.</title>
        <authorList>
            <person name="Busche T."/>
            <person name="Novakova R."/>
            <person name="Al'Dilaimi A."/>
            <person name="Homerova D."/>
            <person name="Feckova L."/>
            <person name="Rezuchova B."/>
            <person name="Mingyar E."/>
            <person name="Csolleiova D."/>
            <person name="Bekeova C."/>
            <person name="Winkler A."/>
            <person name="Sevcikova B."/>
            <person name="Kalinowski J."/>
            <person name="Kormanec J."/>
            <person name="Ruckert C."/>
        </authorList>
    </citation>
    <scope>NUCLEOTIDE SEQUENCE [LARGE SCALE GENOMIC DNA]</scope>
    <source>
        <strain evidence="1 2">CCM 3239</strain>
    </source>
</reference>
<dbReference type="RefSeq" id="WP_030234071.1">
    <property type="nucleotide sequence ID" value="NZ_BSRN01000008.1"/>
</dbReference>
<dbReference type="Proteomes" id="UP000231791">
    <property type="component" value="Chromosome"/>
</dbReference>
<dbReference type="KEGG" id="slx:SLAV_30245"/>
<dbReference type="GeneID" id="49387046"/>
<dbReference type="AlphaFoldDB" id="A0A2K8PM59"/>
<protein>
    <submittedName>
        <fullName evidence="1">SnoaL-like domain protein</fullName>
    </submittedName>
</protein>
<accession>A0A2K8PM59</accession>
<dbReference type="InterPro" id="IPR037401">
    <property type="entry name" value="SnoaL-like"/>
</dbReference>
<proteinExistence type="predicted"/>
<evidence type="ECO:0000313" key="1">
    <source>
        <dbReference type="EMBL" id="ATZ27826.1"/>
    </source>
</evidence>
<gene>
    <name evidence="1" type="ORF">SLAV_30245</name>
</gene>
<dbReference type="EMBL" id="CP024985">
    <property type="protein sequence ID" value="ATZ27826.1"/>
    <property type="molecule type" value="Genomic_DNA"/>
</dbReference>
<keyword evidence="2" id="KW-1185">Reference proteome</keyword>
<dbReference type="OrthoDB" id="488083at2"/>
<sequence>MTAVSATDEARTILTKYYEYANAGDWDRWCDLFAEDQVMDEQLAGHIEGLETLRSMMKGMGTMYRVFRNEPVHFLVDGEKAAAVSHLTAVSASGEAIEAEVMNFFRIVDGRIAYMANYHDTVPFQVLGQD</sequence>
<dbReference type="Pfam" id="PF12680">
    <property type="entry name" value="SnoaL_2"/>
    <property type="match status" value="1"/>
</dbReference>
<dbReference type="InterPro" id="IPR032710">
    <property type="entry name" value="NTF2-like_dom_sf"/>
</dbReference>
<organism evidence="1 2">
    <name type="scientific">Streptomyces lavendulae subsp. lavendulae</name>
    <dbReference type="NCBI Taxonomy" id="58340"/>
    <lineage>
        <taxon>Bacteria</taxon>
        <taxon>Bacillati</taxon>
        <taxon>Actinomycetota</taxon>
        <taxon>Actinomycetes</taxon>
        <taxon>Kitasatosporales</taxon>
        <taxon>Streptomycetaceae</taxon>
        <taxon>Streptomyces</taxon>
    </lineage>
</organism>